<dbReference type="InterPro" id="IPR031856">
    <property type="entry name" value="YdaS_toxin-like"/>
</dbReference>
<dbReference type="InterPro" id="IPR010982">
    <property type="entry name" value="Lambda_DNA-bd_dom_sf"/>
</dbReference>
<dbReference type="Proteomes" id="UP000464674">
    <property type="component" value="Chromosome"/>
</dbReference>
<reference evidence="1 2" key="1">
    <citation type="journal article" date="2020" name="Carbohydr. Polym.">
        <title>Characterization and optimization of production of bacterial cellulose from strain CGMCC 17276 based on whole-genome analysis.</title>
        <authorList>
            <person name="Lu T."/>
            <person name="Gao H."/>
            <person name="Liao B."/>
            <person name="Wu J."/>
            <person name="Zhang W."/>
            <person name="Huang J."/>
            <person name="Liu M."/>
            <person name="Huang J."/>
            <person name="Chang Z."/>
            <person name="Jin M."/>
            <person name="Yi Z."/>
            <person name="Jiang D."/>
        </authorList>
    </citation>
    <scope>NUCLEOTIDE SEQUENCE [LARGE SCALE GENOMIC DNA]</scope>
    <source>
        <strain evidence="1 2">CGMCC 17276</strain>
    </source>
</reference>
<dbReference type="EMBL" id="CP041348">
    <property type="protein sequence ID" value="QHC37233.1"/>
    <property type="molecule type" value="Genomic_DNA"/>
</dbReference>
<accession>A0A857FSJ2</accession>
<dbReference type="OrthoDB" id="7597148at2"/>
<dbReference type="Gene3D" id="1.10.260.40">
    <property type="entry name" value="lambda repressor-like DNA-binding domains"/>
    <property type="match status" value="1"/>
</dbReference>
<evidence type="ECO:0000313" key="2">
    <source>
        <dbReference type="Proteomes" id="UP000464674"/>
    </source>
</evidence>
<dbReference type="AlphaFoldDB" id="A0A857FSJ2"/>
<dbReference type="SUPFAM" id="SSF47413">
    <property type="entry name" value="lambda repressor-like DNA-binding domains"/>
    <property type="match status" value="1"/>
</dbReference>
<proteinExistence type="predicted"/>
<gene>
    <name evidence="1" type="ORF">FMA36_13885</name>
</gene>
<dbReference type="Pfam" id="PF15943">
    <property type="entry name" value="YdaS_toxin"/>
    <property type="match status" value="1"/>
</dbReference>
<sequence length="75" mass="8186">MENSSLPEIIKRAGGRRAIARALGMTEQAVGQWKQVPPRWVVDVAAMAGMSPTEIRPDVFRDPLPQVMQSIGITA</sequence>
<protein>
    <submittedName>
        <fullName evidence="1">Helix-turn-helix domain-containing protein</fullName>
    </submittedName>
</protein>
<dbReference type="GO" id="GO:0003677">
    <property type="term" value="F:DNA binding"/>
    <property type="evidence" value="ECO:0007669"/>
    <property type="project" value="InterPro"/>
</dbReference>
<name>A0A857FSJ2_KOMXY</name>
<evidence type="ECO:0000313" key="1">
    <source>
        <dbReference type="EMBL" id="QHC37233.1"/>
    </source>
</evidence>
<organism evidence="1 2">
    <name type="scientific">Komagataeibacter xylinus</name>
    <name type="common">Gluconacetobacter xylinus</name>
    <dbReference type="NCBI Taxonomy" id="28448"/>
    <lineage>
        <taxon>Bacteria</taxon>
        <taxon>Pseudomonadati</taxon>
        <taxon>Pseudomonadota</taxon>
        <taxon>Alphaproteobacteria</taxon>
        <taxon>Acetobacterales</taxon>
        <taxon>Acetobacteraceae</taxon>
        <taxon>Komagataeibacter</taxon>
    </lineage>
</organism>